<comment type="caution">
    <text evidence="2">The sequence shown here is derived from an EMBL/GenBank/DDBJ whole genome shotgun (WGS) entry which is preliminary data.</text>
</comment>
<dbReference type="RefSeq" id="WP_227228941.1">
    <property type="nucleotide sequence ID" value="NZ_JAJCVJ010000001.1"/>
</dbReference>
<dbReference type="PIRSF" id="PIRSF006402">
    <property type="entry name" value="UCP006402_thioredoxin"/>
    <property type="match status" value="1"/>
</dbReference>
<accession>A0ABD5R7A5</accession>
<dbReference type="InterPro" id="IPR004879">
    <property type="entry name" value="Ssp411-like_TRX"/>
</dbReference>
<dbReference type="InterPro" id="IPR013766">
    <property type="entry name" value="Thioredoxin_domain"/>
</dbReference>
<gene>
    <name evidence="2" type="ORF">ACFPJ5_02425</name>
</gene>
<dbReference type="Gene3D" id="1.50.10.10">
    <property type="match status" value="1"/>
</dbReference>
<keyword evidence="3" id="KW-1185">Reference proteome</keyword>
<dbReference type="InterPro" id="IPR024705">
    <property type="entry name" value="Ssp411"/>
</dbReference>
<dbReference type="PANTHER" id="PTHR42899">
    <property type="entry name" value="SPERMATOGENESIS-ASSOCIATED PROTEIN 20"/>
    <property type="match status" value="1"/>
</dbReference>
<dbReference type="SUPFAM" id="SSF48208">
    <property type="entry name" value="Six-hairpin glycosidases"/>
    <property type="match status" value="1"/>
</dbReference>
<reference evidence="2 3" key="1">
    <citation type="journal article" date="2019" name="Int. J. Syst. Evol. Microbiol.">
        <title>The Global Catalogue of Microorganisms (GCM) 10K type strain sequencing project: providing services to taxonomists for standard genome sequencing and annotation.</title>
        <authorList>
            <consortium name="The Broad Institute Genomics Platform"/>
            <consortium name="The Broad Institute Genome Sequencing Center for Infectious Disease"/>
            <person name="Wu L."/>
            <person name="Ma J."/>
        </authorList>
    </citation>
    <scope>NUCLEOTIDE SEQUENCE [LARGE SCALE GENOMIC DNA]</scope>
    <source>
        <strain evidence="2 3">CGMCC 1.12237</strain>
    </source>
</reference>
<proteinExistence type="predicted"/>
<dbReference type="InterPro" id="IPR008928">
    <property type="entry name" value="6-hairpin_glycosidase_sf"/>
</dbReference>
<dbReference type="Proteomes" id="UP001596201">
    <property type="component" value="Unassembled WGS sequence"/>
</dbReference>
<dbReference type="AlphaFoldDB" id="A0ABD5R7A5"/>
<dbReference type="PANTHER" id="PTHR42899:SF1">
    <property type="entry name" value="SPERMATOGENESIS-ASSOCIATED PROTEIN 20"/>
    <property type="match status" value="1"/>
</dbReference>
<evidence type="ECO:0000259" key="1">
    <source>
        <dbReference type="PROSITE" id="PS51352"/>
    </source>
</evidence>
<dbReference type="SUPFAM" id="SSF52833">
    <property type="entry name" value="Thioredoxin-like"/>
    <property type="match status" value="1"/>
</dbReference>
<feature type="domain" description="Thioredoxin" evidence="1">
    <location>
        <begin position="1"/>
        <end position="116"/>
    </location>
</feature>
<dbReference type="Gene3D" id="3.40.30.10">
    <property type="entry name" value="Glutaredoxin"/>
    <property type="match status" value="1"/>
</dbReference>
<dbReference type="InterPro" id="IPR012341">
    <property type="entry name" value="6hp_glycosidase-like_sf"/>
</dbReference>
<sequence length="569" mass="61281">MTDDGTRVEWRDWGRAAFDEADEAGKPVLLALTATWCDGCHEMDAETYADPRIAANVNDGFVPIRVDVDRHPRVRERYNMGGFPSTVFTTPAGEVITGAGYLDPESFRGILDRVREVWDAKGASAGRVPRALGDEPTPAGEVTPQIEEYVAGQLDRQFDQKFAGWGTDAKFPLPRTVEFALKRDREQALRTLDAIRDHLHDSVAGGFFRYADSRSWGGIHYEKVADLNASLLRTFAHAYCYTGEDAYRDPARRTVRYLTDDLWSGVAVGGSEGPGEGRDYYAADAEQRAAMRSPRRDLTAYAGGNALAADALLTYHAYTDDDRAREYAGRILEFLREQLIDDGVVTHVHDPNRDATAADAGTDPVVEAGLLEDQARVVAAFVRARQVLGTDAVPEPLATARSVADHAIETLHESGSFRDGPAEGAGLLDRPLRPLDGNVEMADALLELAGVTGEERYRAVAEETVGAFAGAADRMGAQVAGYGGVAARCCRAPLVIAVAGPSGSDLHRAALRVADHEKVVVPEATDVAELLSADVEEGLSAGGASVVRGEEVRSATTPDELMAQVSQLV</sequence>
<dbReference type="EMBL" id="JBHSKX010000001">
    <property type="protein sequence ID" value="MFC5365777.1"/>
    <property type="molecule type" value="Genomic_DNA"/>
</dbReference>
<dbReference type="Pfam" id="PF03190">
    <property type="entry name" value="Thioredox_DsbH"/>
    <property type="match status" value="1"/>
</dbReference>
<organism evidence="2 3">
    <name type="scientific">Salinirubrum litoreum</name>
    <dbReference type="NCBI Taxonomy" id="1126234"/>
    <lineage>
        <taxon>Archaea</taxon>
        <taxon>Methanobacteriati</taxon>
        <taxon>Methanobacteriota</taxon>
        <taxon>Stenosarchaea group</taxon>
        <taxon>Halobacteria</taxon>
        <taxon>Halobacteriales</taxon>
        <taxon>Haloferacaceae</taxon>
        <taxon>Salinirubrum</taxon>
    </lineage>
</organism>
<dbReference type="PROSITE" id="PS51352">
    <property type="entry name" value="THIOREDOXIN_2"/>
    <property type="match status" value="1"/>
</dbReference>
<dbReference type="InterPro" id="IPR036249">
    <property type="entry name" value="Thioredoxin-like_sf"/>
</dbReference>
<evidence type="ECO:0000313" key="3">
    <source>
        <dbReference type="Proteomes" id="UP001596201"/>
    </source>
</evidence>
<name>A0ABD5R7A5_9EURY</name>
<protein>
    <submittedName>
        <fullName evidence="2">DUF255 domain-containing protein</fullName>
    </submittedName>
</protein>
<evidence type="ECO:0000313" key="2">
    <source>
        <dbReference type="EMBL" id="MFC5365777.1"/>
    </source>
</evidence>